<dbReference type="EMBL" id="CM020618">
    <property type="protein sequence ID" value="KAK1858464.1"/>
    <property type="molecule type" value="Genomic_DNA"/>
</dbReference>
<proteinExistence type="predicted"/>
<name>A0ACC3BKI8_PYRYE</name>
<comment type="caution">
    <text evidence="1">The sequence shown here is derived from an EMBL/GenBank/DDBJ whole genome shotgun (WGS) entry which is preliminary data.</text>
</comment>
<keyword evidence="2" id="KW-1185">Reference proteome</keyword>
<evidence type="ECO:0000313" key="1">
    <source>
        <dbReference type="EMBL" id="KAK1858464.1"/>
    </source>
</evidence>
<organism evidence="1 2">
    <name type="scientific">Pyropia yezoensis</name>
    <name type="common">Susabi-nori</name>
    <name type="synonym">Porphyra yezoensis</name>
    <dbReference type="NCBI Taxonomy" id="2788"/>
    <lineage>
        <taxon>Eukaryota</taxon>
        <taxon>Rhodophyta</taxon>
        <taxon>Bangiophyceae</taxon>
        <taxon>Bangiales</taxon>
        <taxon>Bangiaceae</taxon>
        <taxon>Pyropia</taxon>
    </lineage>
</organism>
<gene>
    <name evidence="1" type="ORF">I4F81_001069</name>
</gene>
<evidence type="ECO:0000313" key="2">
    <source>
        <dbReference type="Proteomes" id="UP000798662"/>
    </source>
</evidence>
<protein>
    <submittedName>
        <fullName evidence="1">Uncharacterized protein</fullName>
    </submittedName>
</protein>
<accession>A0ACC3BKI8</accession>
<reference evidence="1" key="1">
    <citation type="submission" date="2019-11" db="EMBL/GenBank/DDBJ databases">
        <title>Nori genome reveals adaptations in red seaweeds to the harsh intertidal environment.</title>
        <authorList>
            <person name="Wang D."/>
            <person name="Mao Y."/>
        </authorList>
    </citation>
    <scope>NUCLEOTIDE SEQUENCE</scope>
    <source>
        <tissue evidence="1">Gametophyte</tissue>
    </source>
</reference>
<sequence length="598" mass="59545">MPLPGARGDVVELDGGGSPGRGHGHHLRFQALPTGGGSASGALPSDDEFEDRPGALPSIPRFTTSRGLSASSSMAAAAAATAAEGRRDGVAGAEFLAGGGSTPLVAGSLHGARARPSVGPGGVSSGPVLHPAVAVARTLQSKYRQSNGSARGGIAHGGLVSRMQGRSSPPEELPAGARRGMSAGGPSRRSKRFLSRSVGGGGGGGGGSGSGSRGRRAGNVPDFDDLVADSPSMTSRPEVATRGGLAGQRARGGAAAASSPRGHGRGRTYERPVDIEEVESDGGDAPPTTHHRPTRRELGGGGVASSLFARSPSMHRDIAAEAAVAGARAADAAPASAAATCATEVEVVPVDSAGRGGGGASATRAATAGAAQAAEAAADDAGMPVKKRLRRLRRTSDTPLDEPLGALIPVILAAANELLPPGVVVFRLALNHNRLEALPPNFHQLAGLGIVQLYLGHNPFVTLPAVGLAALGMKLKSLMLDCCLLAGGGGVPGDPEEGGGAMDVDALPSPTGPAGVLSLAHNRLAALPASFGAANRALTHLDLSHNALVYPLPRSFARLPVEYLNIQRNAGLTNTAGGVRGRSMVELACALAGSPVTG</sequence>
<dbReference type="Proteomes" id="UP000798662">
    <property type="component" value="Chromosome 1"/>
</dbReference>